<dbReference type="InterPro" id="IPR046170">
    <property type="entry name" value="DUF6172"/>
</dbReference>
<keyword evidence="3" id="KW-1185">Reference proteome</keyword>
<gene>
    <name evidence="2" type="ORF">SAMN05192589_10310</name>
</gene>
<dbReference type="AlphaFoldDB" id="A0A1G6NQH9"/>
<protein>
    <submittedName>
        <fullName evidence="2">Uncharacterized protein</fullName>
    </submittedName>
</protein>
<accession>A0A1G6NQH9</accession>
<dbReference type="Pfam" id="PF19669">
    <property type="entry name" value="DUF6172"/>
    <property type="match status" value="1"/>
</dbReference>
<sequence>MRKNFTLVSENKQRDRVLDAVKHEIRKYLRRERKRDVPAGSDHWEFDCRFGLTQEAAEAVPLDALIDKVGSVAAEGADAFYVEILARPAVKTAHERKSTAAADDPVDPEQDL</sequence>
<dbReference type="Proteomes" id="UP000198781">
    <property type="component" value="Unassembled WGS sequence"/>
</dbReference>
<feature type="region of interest" description="Disordered" evidence="1">
    <location>
        <begin position="93"/>
        <end position="112"/>
    </location>
</feature>
<organism evidence="2 3">
    <name type="scientific">Paracidovorax valerianellae</name>
    <dbReference type="NCBI Taxonomy" id="187868"/>
    <lineage>
        <taxon>Bacteria</taxon>
        <taxon>Pseudomonadati</taxon>
        <taxon>Pseudomonadota</taxon>
        <taxon>Betaproteobacteria</taxon>
        <taxon>Burkholderiales</taxon>
        <taxon>Comamonadaceae</taxon>
        <taxon>Paracidovorax</taxon>
    </lineage>
</organism>
<evidence type="ECO:0000313" key="2">
    <source>
        <dbReference type="EMBL" id="SDC69425.1"/>
    </source>
</evidence>
<name>A0A1G6NQH9_9BURK</name>
<dbReference type="EMBL" id="FMZC01000003">
    <property type="protein sequence ID" value="SDC69425.1"/>
    <property type="molecule type" value="Genomic_DNA"/>
</dbReference>
<reference evidence="2 3" key="1">
    <citation type="submission" date="2016-10" db="EMBL/GenBank/DDBJ databases">
        <authorList>
            <person name="de Groot N.N."/>
        </authorList>
    </citation>
    <scope>NUCLEOTIDE SEQUENCE [LARGE SCALE GENOMIC DNA]</scope>
    <source>
        <strain evidence="2 3">DSM 16619</strain>
    </source>
</reference>
<proteinExistence type="predicted"/>
<evidence type="ECO:0000256" key="1">
    <source>
        <dbReference type="SAM" id="MobiDB-lite"/>
    </source>
</evidence>
<dbReference type="STRING" id="187868.SAMN05192589_10310"/>
<evidence type="ECO:0000313" key="3">
    <source>
        <dbReference type="Proteomes" id="UP000198781"/>
    </source>
</evidence>
<dbReference type="RefSeq" id="WP_092741115.1">
    <property type="nucleotide sequence ID" value="NZ_FMZC01000003.1"/>
</dbReference>
<dbReference type="OrthoDB" id="9794656at2"/>